<accession>A0AAN8UE82</accession>
<dbReference type="PANTHER" id="PTHR47370">
    <property type="entry name" value="ACYL-COA N-ACYLTRANSFERASES (NAT) SUPERFAMILY PROTEIN"/>
    <property type="match status" value="1"/>
</dbReference>
<reference evidence="2 3" key="1">
    <citation type="submission" date="2023-12" db="EMBL/GenBank/DDBJ databases">
        <title>A high-quality genome assembly for Dillenia turbinata (Dilleniales).</title>
        <authorList>
            <person name="Chanderbali A."/>
        </authorList>
    </citation>
    <scope>NUCLEOTIDE SEQUENCE [LARGE SCALE GENOMIC DNA]</scope>
    <source>
        <strain evidence="2">LSX21</strain>
        <tissue evidence="2">Leaf</tissue>
    </source>
</reference>
<dbReference type="InterPro" id="IPR052810">
    <property type="entry name" value="Plant_NAT"/>
</dbReference>
<gene>
    <name evidence="2" type="ORF">RJ641_020245</name>
</gene>
<proteinExistence type="predicted"/>
<evidence type="ECO:0000313" key="2">
    <source>
        <dbReference type="EMBL" id="KAK6915128.1"/>
    </source>
</evidence>
<dbReference type="AlphaFoldDB" id="A0AAN8UE82"/>
<comment type="caution">
    <text evidence="2">The sequence shown here is derived from an EMBL/GenBank/DDBJ whole genome shotgun (WGS) entry which is preliminary data.</text>
</comment>
<evidence type="ECO:0000256" key="1">
    <source>
        <dbReference type="SAM" id="MobiDB-lite"/>
    </source>
</evidence>
<dbReference type="EMBL" id="JBAMMX010000025">
    <property type="protein sequence ID" value="KAK6915128.1"/>
    <property type="molecule type" value="Genomic_DNA"/>
</dbReference>
<organism evidence="2 3">
    <name type="scientific">Dillenia turbinata</name>
    <dbReference type="NCBI Taxonomy" id="194707"/>
    <lineage>
        <taxon>Eukaryota</taxon>
        <taxon>Viridiplantae</taxon>
        <taxon>Streptophyta</taxon>
        <taxon>Embryophyta</taxon>
        <taxon>Tracheophyta</taxon>
        <taxon>Spermatophyta</taxon>
        <taxon>Magnoliopsida</taxon>
        <taxon>eudicotyledons</taxon>
        <taxon>Gunneridae</taxon>
        <taxon>Pentapetalae</taxon>
        <taxon>Dilleniales</taxon>
        <taxon>Dilleniaceae</taxon>
        <taxon>Dillenia</taxon>
    </lineage>
</organism>
<keyword evidence="3" id="KW-1185">Reference proteome</keyword>
<dbReference type="Proteomes" id="UP001370490">
    <property type="component" value="Unassembled WGS sequence"/>
</dbReference>
<sequence length="437" mass="49165">MSVKIAAESWPEEEAQGSGASGEVVKKVEVVVREYNEERDKEAVVEMERRCEHDMGKEEKKKPSLVIDLMGDPIARVRHCSSYVMLVAEDVEEGEIVGVIRGSVKTVTRGKNRALGDDVDDFQHYVKLSYVLGLRVSPTHSQSIHGHITKIRFDHKEKTHCSSYQEWCKHEGAEYAYMATECTNKASINLFTLKSDYTKFRTPAMLVQPVHAHYKPLGSGIAVVSVPAELATSIYRRAFANSEFFPKDIDHILSNKLNLGTFMAMHKESLPDWDSQRNVLPKCFAMLSVWNTKEVFKLEVKGASRLTYACCAGSRVLDSCMPWLGLPSVDLFRQFGVYLLYALYMEGSGASWLMKSLCTFVHNRAKDDVGCGAVVAEVGPGDPVRQCIPHWKKFSWNEDLWCIKRLALGVDGQDSDTHDWIKSAPSTPVIFVDPRDF</sequence>
<evidence type="ECO:0000313" key="3">
    <source>
        <dbReference type="Proteomes" id="UP001370490"/>
    </source>
</evidence>
<dbReference type="PANTHER" id="PTHR47370:SF6">
    <property type="entry name" value="N-ACETYLTRANSFERASE HLS1-RELATED"/>
    <property type="match status" value="1"/>
</dbReference>
<protein>
    <submittedName>
        <fullName evidence="2">Uncharacterized protein</fullName>
    </submittedName>
</protein>
<name>A0AAN8UE82_9MAGN</name>
<feature type="region of interest" description="Disordered" evidence="1">
    <location>
        <begin position="1"/>
        <end position="22"/>
    </location>
</feature>